<keyword evidence="4" id="KW-1185">Reference proteome</keyword>
<feature type="compositionally biased region" description="Polar residues" evidence="1">
    <location>
        <begin position="1"/>
        <end position="17"/>
    </location>
</feature>
<protein>
    <submittedName>
        <fullName evidence="2">Uncharacterized protein</fullName>
    </submittedName>
</protein>
<reference evidence="2" key="3">
    <citation type="submission" date="2014-01" db="EMBL/GenBank/DDBJ databases">
        <title>Evolution of pathogenesis and genome organization in the Tremellales.</title>
        <authorList>
            <person name="Cuomo C."/>
            <person name="Litvintseva A."/>
            <person name="Heitman J."/>
            <person name="Chen Y."/>
            <person name="Sun S."/>
            <person name="Springer D."/>
            <person name="Dromer F."/>
            <person name="Young S."/>
            <person name="Zeng Q."/>
            <person name="Chapman S."/>
            <person name="Gujja S."/>
            <person name="Saif S."/>
            <person name="Birren B."/>
        </authorList>
    </citation>
    <scope>NUCLEOTIDE SEQUENCE</scope>
    <source>
        <strain evidence="2">CBS 10118</strain>
    </source>
</reference>
<feature type="region of interest" description="Disordered" evidence="1">
    <location>
        <begin position="86"/>
        <end position="110"/>
    </location>
</feature>
<evidence type="ECO:0000313" key="3">
    <source>
        <dbReference type="EMBL" id="WVW78331.1"/>
    </source>
</evidence>
<accession>A0A1B9G4Q9</accession>
<reference evidence="3" key="2">
    <citation type="submission" date="2013-07" db="EMBL/GenBank/DDBJ databases">
        <authorList>
            <consortium name="The Broad Institute Genome Sequencing Platform"/>
            <person name="Cuomo C."/>
            <person name="Litvintseva A."/>
            <person name="Chen Y."/>
            <person name="Heitman J."/>
            <person name="Sun S."/>
            <person name="Springer D."/>
            <person name="Dromer F."/>
            <person name="Young S.K."/>
            <person name="Zeng Q."/>
            <person name="Gargeya S."/>
            <person name="Fitzgerald M."/>
            <person name="Abouelleil A."/>
            <person name="Alvarado L."/>
            <person name="Berlin A.M."/>
            <person name="Chapman S.B."/>
            <person name="Dewar J."/>
            <person name="Goldberg J."/>
            <person name="Griggs A."/>
            <person name="Gujja S."/>
            <person name="Hansen M."/>
            <person name="Howarth C."/>
            <person name="Imamovic A."/>
            <person name="Larimer J."/>
            <person name="McCowan C."/>
            <person name="Murphy C."/>
            <person name="Pearson M."/>
            <person name="Priest M."/>
            <person name="Roberts A."/>
            <person name="Saif S."/>
            <person name="Shea T."/>
            <person name="Sykes S."/>
            <person name="Wortman J."/>
            <person name="Nusbaum C."/>
            <person name="Birren B."/>
        </authorList>
    </citation>
    <scope>NUCLEOTIDE SEQUENCE</scope>
    <source>
        <strain evidence="3">CBS 10118</strain>
    </source>
</reference>
<feature type="region of interest" description="Disordered" evidence="1">
    <location>
        <begin position="1"/>
        <end position="68"/>
    </location>
</feature>
<evidence type="ECO:0000256" key="1">
    <source>
        <dbReference type="SAM" id="MobiDB-lite"/>
    </source>
</evidence>
<evidence type="ECO:0000313" key="2">
    <source>
        <dbReference type="EMBL" id="OCF25980.1"/>
    </source>
</evidence>
<dbReference type="VEuPathDB" id="FungiDB:I302_03657"/>
<organism evidence="2">
    <name type="scientific">Kwoniella bestiolae CBS 10118</name>
    <dbReference type="NCBI Taxonomy" id="1296100"/>
    <lineage>
        <taxon>Eukaryota</taxon>
        <taxon>Fungi</taxon>
        <taxon>Dikarya</taxon>
        <taxon>Basidiomycota</taxon>
        <taxon>Agaricomycotina</taxon>
        <taxon>Tremellomycetes</taxon>
        <taxon>Tremellales</taxon>
        <taxon>Cryptococcaceae</taxon>
        <taxon>Kwoniella</taxon>
    </lineage>
</organism>
<reference evidence="2" key="1">
    <citation type="submission" date="2013-07" db="EMBL/GenBank/DDBJ databases">
        <title>The Genome Sequence of Cryptococcus bestiolae CBS10118.</title>
        <authorList>
            <consortium name="The Broad Institute Genome Sequencing Platform"/>
            <person name="Cuomo C."/>
            <person name="Litvintseva A."/>
            <person name="Chen Y."/>
            <person name="Heitman J."/>
            <person name="Sun S."/>
            <person name="Springer D."/>
            <person name="Dromer F."/>
            <person name="Young S.K."/>
            <person name="Zeng Q."/>
            <person name="Gargeya S."/>
            <person name="Fitzgerald M."/>
            <person name="Abouelleil A."/>
            <person name="Alvarado L."/>
            <person name="Berlin A.M."/>
            <person name="Chapman S.B."/>
            <person name="Dewar J."/>
            <person name="Goldberg J."/>
            <person name="Griggs A."/>
            <person name="Gujja S."/>
            <person name="Hansen M."/>
            <person name="Howarth C."/>
            <person name="Imamovic A."/>
            <person name="Larimer J."/>
            <person name="McCowan C."/>
            <person name="Murphy C."/>
            <person name="Pearson M."/>
            <person name="Priest M."/>
            <person name="Roberts A."/>
            <person name="Saif S."/>
            <person name="Shea T."/>
            <person name="Sykes S."/>
            <person name="Wortman J."/>
            <person name="Nusbaum C."/>
            <person name="Birren B."/>
        </authorList>
    </citation>
    <scope>NUCLEOTIDE SEQUENCE [LARGE SCALE GENOMIC DNA]</scope>
    <source>
        <strain evidence="2">CBS 10118</strain>
    </source>
</reference>
<dbReference type="RefSeq" id="XP_019047050.1">
    <property type="nucleotide sequence ID" value="XM_019190302.1"/>
</dbReference>
<sequence>MSSANETNQENSRSAGLTTDDPLSSMEISPGNKGARPVDVSALRHQELSYRSESGRLTDAEKEERKSLEREWAVMRRVKQFYEVLRKHPQHNDQDTSNPISKFEGTTEGM</sequence>
<feature type="compositionally biased region" description="Basic and acidic residues" evidence="1">
    <location>
        <begin position="42"/>
        <end position="68"/>
    </location>
</feature>
<dbReference type="EMBL" id="KI894020">
    <property type="protein sequence ID" value="OCF25980.1"/>
    <property type="molecule type" value="Genomic_DNA"/>
</dbReference>
<dbReference type="GeneID" id="30208056"/>
<gene>
    <name evidence="2" type="ORF">I302_03657</name>
    <name evidence="3" type="ORF">I302_100285</name>
</gene>
<name>A0A1B9G4Q9_9TREE</name>
<dbReference type="Proteomes" id="UP000092730">
    <property type="component" value="Chromosome 1"/>
</dbReference>
<reference evidence="3" key="4">
    <citation type="submission" date="2024-02" db="EMBL/GenBank/DDBJ databases">
        <title>Comparative genomics of Cryptococcus and Kwoniella reveals pathogenesis evolution and contrasting modes of karyotype evolution via chromosome fusion or intercentromeric recombination.</title>
        <authorList>
            <person name="Coelho M.A."/>
            <person name="David-Palma M."/>
            <person name="Shea T."/>
            <person name="Bowers K."/>
            <person name="McGinley-Smith S."/>
            <person name="Mohammad A.W."/>
            <person name="Gnirke A."/>
            <person name="Yurkov A.M."/>
            <person name="Nowrousian M."/>
            <person name="Sun S."/>
            <person name="Cuomo C.A."/>
            <person name="Heitman J."/>
        </authorList>
    </citation>
    <scope>NUCLEOTIDE SEQUENCE</scope>
    <source>
        <strain evidence="3">CBS 10118</strain>
    </source>
</reference>
<dbReference type="KEGG" id="kbi:30208056"/>
<evidence type="ECO:0000313" key="4">
    <source>
        <dbReference type="Proteomes" id="UP000092730"/>
    </source>
</evidence>
<proteinExistence type="predicted"/>
<dbReference type="EMBL" id="CP144541">
    <property type="protein sequence ID" value="WVW78331.1"/>
    <property type="molecule type" value="Genomic_DNA"/>
</dbReference>
<dbReference type="AlphaFoldDB" id="A0A1B9G4Q9"/>